<evidence type="ECO:0000313" key="1">
    <source>
        <dbReference type="EMBL" id="NJQ04260.1"/>
    </source>
</evidence>
<gene>
    <name evidence="1" type="ORF">HCN56_01380</name>
</gene>
<dbReference type="Proteomes" id="UP000578686">
    <property type="component" value="Unassembled WGS sequence"/>
</dbReference>
<organism evidence="1 2">
    <name type="scientific">Streptomyces lonarensis</name>
    <dbReference type="NCBI Taxonomy" id="700599"/>
    <lineage>
        <taxon>Bacteria</taxon>
        <taxon>Bacillati</taxon>
        <taxon>Actinomycetota</taxon>
        <taxon>Actinomycetes</taxon>
        <taxon>Kitasatosporales</taxon>
        <taxon>Streptomycetaceae</taxon>
        <taxon>Streptomyces</taxon>
    </lineage>
</organism>
<comment type="caution">
    <text evidence="1">The sequence shown here is derived from an EMBL/GenBank/DDBJ whole genome shotgun (WGS) entry which is preliminary data.</text>
</comment>
<keyword evidence="2" id="KW-1185">Reference proteome</keyword>
<protein>
    <submittedName>
        <fullName evidence="1">Uncharacterized protein</fullName>
    </submittedName>
</protein>
<reference evidence="1 2" key="1">
    <citation type="submission" date="2020-03" db="EMBL/GenBank/DDBJ databases">
        <title>Draft genome of Streptomyces sp. ventii, isolated from the Axial Seamount in the Pacific Ocean, and resequencing of the two type strains Streptomyces lonarensis strain NCL 716 and Streptomyces bohaiensis strain 11A07.</title>
        <authorList>
            <person name="Loughran R.M."/>
            <person name="Pfannmuller K.M."/>
            <person name="Wasson B.J."/>
            <person name="Deadmond M.C."/>
            <person name="Paddock B.E."/>
            <person name="Koyack M.J."/>
            <person name="Gallegos D.A."/>
            <person name="Mitchell E.A."/>
            <person name="Ushijima B."/>
            <person name="Saw J.H."/>
            <person name="Mcphail K.L."/>
            <person name="Videau P."/>
        </authorList>
    </citation>
    <scope>NUCLEOTIDE SEQUENCE [LARGE SCALE GENOMIC DNA]</scope>
    <source>
        <strain evidence="1 2">NCL716</strain>
    </source>
</reference>
<proteinExistence type="predicted"/>
<dbReference type="AlphaFoldDB" id="A0A7X6HXE3"/>
<dbReference type="EMBL" id="JAAVJD010000004">
    <property type="protein sequence ID" value="NJQ04260.1"/>
    <property type="molecule type" value="Genomic_DNA"/>
</dbReference>
<evidence type="ECO:0000313" key="2">
    <source>
        <dbReference type="Proteomes" id="UP000578686"/>
    </source>
</evidence>
<accession>A0A7X6HXE3</accession>
<name>A0A7X6HXE3_9ACTN</name>
<sequence>MAAQNSTLHLLDALSDGDAATASPRAAARRELTVAEANATYRAELVTEFVTATDWADELRLLADATRYDQANPDEDSLFDELNATRIGDLAVAA</sequence>
<dbReference type="RefSeq" id="WP_167967559.1">
    <property type="nucleotide sequence ID" value="NZ_BHZG01000011.1"/>
</dbReference>